<comment type="caution">
    <text evidence="1">The sequence shown here is derived from an EMBL/GenBank/DDBJ whole genome shotgun (WGS) entry which is preliminary data.</text>
</comment>
<evidence type="ECO:0000313" key="3">
    <source>
        <dbReference type="Proteomes" id="UP000266723"/>
    </source>
</evidence>
<gene>
    <name evidence="2" type="ORF">DY000_02017855</name>
    <name evidence="1" type="ORF">F2Q70_00005466</name>
</gene>
<protein>
    <submittedName>
        <fullName evidence="1">Uncharacterized protein</fullName>
    </submittedName>
</protein>
<proteinExistence type="predicted"/>
<name>A0A8S9FU08_BRACR</name>
<dbReference type="Proteomes" id="UP000266723">
    <property type="component" value="Unassembled WGS sequence"/>
</dbReference>
<reference evidence="1" key="1">
    <citation type="submission" date="2019-12" db="EMBL/GenBank/DDBJ databases">
        <title>Genome sequencing and annotation of Brassica cretica.</title>
        <authorList>
            <person name="Studholme D.J."/>
            <person name="Sarris P.F."/>
        </authorList>
    </citation>
    <scope>NUCLEOTIDE SEQUENCE</scope>
    <source>
        <strain evidence="1">PFS-102/07</strain>
        <tissue evidence="1">Leaf</tissue>
    </source>
</reference>
<evidence type="ECO:0000313" key="1">
    <source>
        <dbReference type="EMBL" id="KAF2573667.1"/>
    </source>
</evidence>
<dbReference type="OrthoDB" id="2573941at2759"/>
<evidence type="ECO:0000313" key="2">
    <source>
        <dbReference type="EMBL" id="KAF3569564.1"/>
    </source>
</evidence>
<sequence length="63" mass="7488">MDHCGEYTKRTEEDDEIKQKVREALGVYNAFQRRECTRGDSLTMFHINFESNTMYNFISSTNE</sequence>
<dbReference type="EMBL" id="QGKV02000759">
    <property type="protein sequence ID" value="KAF3569564.1"/>
    <property type="molecule type" value="Genomic_DNA"/>
</dbReference>
<dbReference type="AlphaFoldDB" id="A0A8S9FU08"/>
<reference evidence="2" key="2">
    <citation type="submission" date="2019-12" db="EMBL/GenBank/DDBJ databases">
        <authorList>
            <person name="Studholme D.J."/>
            <person name="Sarris P."/>
        </authorList>
    </citation>
    <scope>NUCLEOTIDE SEQUENCE</scope>
    <source>
        <strain evidence="2">PFS-1207/04</strain>
        <tissue evidence="2">Leaf</tissue>
    </source>
</reference>
<organism evidence="1">
    <name type="scientific">Brassica cretica</name>
    <name type="common">Mustard</name>
    <dbReference type="NCBI Taxonomy" id="69181"/>
    <lineage>
        <taxon>Eukaryota</taxon>
        <taxon>Viridiplantae</taxon>
        <taxon>Streptophyta</taxon>
        <taxon>Embryophyta</taxon>
        <taxon>Tracheophyta</taxon>
        <taxon>Spermatophyta</taxon>
        <taxon>Magnoliopsida</taxon>
        <taxon>eudicotyledons</taxon>
        <taxon>Gunneridae</taxon>
        <taxon>Pentapetalae</taxon>
        <taxon>rosids</taxon>
        <taxon>malvids</taxon>
        <taxon>Brassicales</taxon>
        <taxon>Brassicaceae</taxon>
        <taxon>Brassiceae</taxon>
        <taxon>Brassica</taxon>
    </lineage>
</organism>
<dbReference type="EMBL" id="QGKY02001015">
    <property type="protein sequence ID" value="KAF2573667.1"/>
    <property type="molecule type" value="Genomic_DNA"/>
</dbReference>
<keyword evidence="3" id="KW-1185">Reference proteome</keyword>
<accession>A0A8S9FU08</accession>
<reference evidence="2 3" key="3">
    <citation type="journal article" date="2020" name="BMC Genomics">
        <title>Intraspecific diversification of the crop wild relative Brassica cretica Lam. using demographic model selection.</title>
        <authorList>
            <person name="Kioukis A."/>
            <person name="Michalopoulou V.A."/>
            <person name="Briers L."/>
            <person name="Pirintsos S."/>
            <person name="Studholme D.J."/>
            <person name="Pavlidis P."/>
            <person name="Sarris P.F."/>
        </authorList>
    </citation>
    <scope>NUCLEOTIDE SEQUENCE [LARGE SCALE GENOMIC DNA]</scope>
    <source>
        <strain evidence="3">cv. PFS-1207/04</strain>
        <strain evidence="2">PFS-1207/04</strain>
    </source>
</reference>